<dbReference type="PANTHER" id="PTHR24559:SF444">
    <property type="entry name" value="REVERSE TRANSCRIPTASE DOMAIN-CONTAINING PROTEIN"/>
    <property type="match status" value="1"/>
</dbReference>
<dbReference type="Proteomes" id="UP000250235">
    <property type="component" value="Unassembled WGS sequence"/>
</dbReference>
<dbReference type="PANTHER" id="PTHR24559">
    <property type="entry name" value="TRANSPOSON TY3-I GAG-POL POLYPROTEIN"/>
    <property type="match status" value="1"/>
</dbReference>
<evidence type="ECO:0000313" key="3">
    <source>
        <dbReference type="EMBL" id="KZV53590.1"/>
    </source>
</evidence>
<dbReference type="InterPro" id="IPR053134">
    <property type="entry name" value="RNA-dir_DNA_polymerase"/>
</dbReference>
<dbReference type="Gene3D" id="3.30.70.270">
    <property type="match status" value="1"/>
</dbReference>
<feature type="domain" description="Reverse transcriptase" evidence="2">
    <location>
        <begin position="15"/>
        <end position="97"/>
    </location>
</feature>
<reference evidence="3 4" key="1">
    <citation type="journal article" date="2015" name="Proc. Natl. Acad. Sci. U.S.A.">
        <title>The resurrection genome of Boea hygrometrica: A blueprint for survival of dehydration.</title>
        <authorList>
            <person name="Xiao L."/>
            <person name="Yang G."/>
            <person name="Zhang L."/>
            <person name="Yang X."/>
            <person name="Zhao S."/>
            <person name="Ji Z."/>
            <person name="Zhou Q."/>
            <person name="Hu M."/>
            <person name="Wang Y."/>
            <person name="Chen M."/>
            <person name="Xu Y."/>
            <person name="Jin H."/>
            <person name="Xiao X."/>
            <person name="Hu G."/>
            <person name="Bao F."/>
            <person name="Hu Y."/>
            <person name="Wan P."/>
            <person name="Li L."/>
            <person name="Deng X."/>
            <person name="Kuang T."/>
            <person name="Xiang C."/>
            <person name="Zhu J.K."/>
            <person name="Oliver M.J."/>
            <person name="He Y."/>
        </authorList>
    </citation>
    <scope>NUCLEOTIDE SEQUENCE [LARGE SCALE GENOMIC DNA]</scope>
    <source>
        <strain evidence="4">cv. XS01</strain>
    </source>
</reference>
<keyword evidence="1" id="KW-0732">Signal</keyword>
<accession>A0A2Z7D3L9</accession>
<dbReference type="EMBL" id="KQ990153">
    <property type="protein sequence ID" value="KZV53590.1"/>
    <property type="molecule type" value="Genomic_DNA"/>
</dbReference>
<sequence length="105" mass="12323">MSTRQLSGLAMAIMSLVMPFELTNAPSAFMDLMNRVFQPFLDQSMIVSIDDILIYSKSLGEHYEDLRTVWHILKDMRLFAKFSKCEFYLEKVPFLGHVNRRRESK</sequence>
<evidence type="ECO:0000259" key="2">
    <source>
        <dbReference type="Pfam" id="PF00078"/>
    </source>
</evidence>
<dbReference type="CDD" id="cd01647">
    <property type="entry name" value="RT_LTR"/>
    <property type="match status" value="1"/>
</dbReference>
<dbReference type="SUPFAM" id="SSF56672">
    <property type="entry name" value="DNA/RNA polymerases"/>
    <property type="match status" value="1"/>
</dbReference>
<evidence type="ECO:0000313" key="4">
    <source>
        <dbReference type="Proteomes" id="UP000250235"/>
    </source>
</evidence>
<keyword evidence="4" id="KW-1185">Reference proteome</keyword>
<dbReference type="InterPro" id="IPR000477">
    <property type="entry name" value="RT_dom"/>
</dbReference>
<dbReference type="Pfam" id="PF00078">
    <property type="entry name" value="RVT_1"/>
    <property type="match status" value="1"/>
</dbReference>
<feature type="chain" id="PRO_5016265932" description="Reverse transcriptase domain-containing protein" evidence="1">
    <location>
        <begin position="20"/>
        <end position="105"/>
    </location>
</feature>
<gene>
    <name evidence="3" type="ORF">F511_40971</name>
</gene>
<organism evidence="3 4">
    <name type="scientific">Dorcoceras hygrometricum</name>
    <dbReference type="NCBI Taxonomy" id="472368"/>
    <lineage>
        <taxon>Eukaryota</taxon>
        <taxon>Viridiplantae</taxon>
        <taxon>Streptophyta</taxon>
        <taxon>Embryophyta</taxon>
        <taxon>Tracheophyta</taxon>
        <taxon>Spermatophyta</taxon>
        <taxon>Magnoliopsida</taxon>
        <taxon>eudicotyledons</taxon>
        <taxon>Gunneridae</taxon>
        <taxon>Pentapetalae</taxon>
        <taxon>asterids</taxon>
        <taxon>lamiids</taxon>
        <taxon>Lamiales</taxon>
        <taxon>Gesneriaceae</taxon>
        <taxon>Didymocarpoideae</taxon>
        <taxon>Trichosporeae</taxon>
        <taxon>Loxocarpinae</taxon>
        <taxon>Dorcoceras</taxon>
    </lineage>
</organism>
<proteinExistence type="predicted"/>
<dbReference type="InterPro" id="IPR043502">
    <property type="entry name" value="DNA/RNA_pol_sf"/>
</dbReference>
<dbReference type="InterPro" id="IPR043128">
    <property type="entry name" value="Rev_trsase/Diguanyl_cyclase"/>
</dbReference>
<evidence type="ECO:0000256" key="1">
    <source>
        <dbReference type="SAM" id="SignalP"/>
    </source>
</evidence>
<protein>
    <recommendedName>
        <fullName evidence="2">Reverse transcriptase domain-containing protein</fullName>
    </recommendedName>
</protein>
<dbReference type="AlphaFoldDB" id="A0A2Z7D3L9"/>
<feature type="signal peptide" evidence="1">
    <location>
        <begin position="1"/>
        <end position="19"/>
    </location>
</feature>
<name>A0A2Z7D3L9_9LAMI</name>
<dbReference type="OrthoDB" id="1685174at2759"/>